<dbReference type="OrthoDB" id="9813147at2"/>
<dbReference type="SUPFAM" id="SSF54211">
    <property type="entry name" value="Ribosomal protein S5 domain 2-like"/>
    <property type="match status" value="1"/>
</dbReference>
<dbReference type="NCBIfam" id="TIGR00368">
    <property type="entry name" value="YifB family Mg chelatase-like AAA ATPase"/>
    <property type="match status" value="1"/>
</dbReference>
<dbReference type="CDD" id="cd00009">
    <property type="entry name" value="AAA"/>
    <property type="match status" value="1"/>
</dbReference>
<keyword evidence="2" id="KW-0547">Nucleotide-binding</keyword>
<dbReference type="EMBL" id="JMKI01000026">
    <property type="protein sequence ID" value="KEJ92564.1"/>
    <property type="molecule type" value="Genomic_DNA"/>
</dbReference>
<keyword evidence="5" id="KW-0645">Protease</keyword>
<dbReference type="STRING" id="2754.EH55_03650"/>
<dbReference type="InterPro" id="IPR014721">
    <property type="entry name" value="Ribsml_uS5_D2-typ_fold_subgr"/>
</dbReference>
<evidence type="ECO:0000313" key="6">
    <source>
        <dbReference type="Proteomes" id="UP000027665"/>
    </source>
</evidence>
<dbReference type="InterPro" id="IPR025158">
    <property type="entry name" value="Mg_chelat-rel_C"/>
</dbReference>
<dbReference type="Pfam" id="PF01078">
    <property type="entry name" value="Mg_chelatase"/>
    <property type="match status" value="1"/>
</dbReference>
<evidence type="ECO:0000256" key="3">
    <source>
        <dbReference type="ARBA" id="ARBA00022840"/>
    </source>
</evidence>
<dbReference type="Proteomes" id="UP000027665">
    <property type="component" value="Unassembled WGS sequence"/>
</dbReference>
<sequence length="504" mass="53949">MNNVCGLTLRGVKGVAVEVEVEITGGLFSISVVGLADTAVKEARERVRAALRASGVNMRGRVAINLAPADVPKEGALLDLPIAVAVASAAGYVTLKKRSLFIGELALDGRLRAVRGAVPAAFFAKENDIELFLPAKNADEVSLVEGARAYAVSSLPELFAHLRGEKRLKELQTRSIDSLPGPPDPDFADIKGQAAAKRALEIAAAGHHNILFIGSPGSGKTLLARALKGILPPLSDEELMEVILLRSTAGLPFELSRERPFRSVHHTASAVAICGGGSSLRPGEISLASRGVLFLDEFPEFQRDVIEALRQPLEDGSITVSRASGSVVYPAKVLMVAACNPCPCGYAGDSERRCSCSPFAIERYRRKLSGPILDRIDLHVAVPRLLPEELVSLGSSGAEKSETIRGRVAAAREIQQKRWASFGFQCNSEIPEKFLLKNASMKAEVRQFILRSLKDVKLSGRGLARVLRVSRTIADLEGSPQIGVAHVAEAISYREGEATAWMSA</sequence>
<dbReference type="RefSeq" id="WP_037975709.1">
    <property type="nucleotide sequence ID" value="NZ_JAWRIX010000006.1"/>
</dbReference>
<dbReference type="eggNOG" id="COG0606">
    <property type="taxonomic scope" value="Bacteria"/>
</dbReference>
<dbReference type="InterPro" id="IPR001208">
    <property type="entry name" value="MCM_dom"/>
</dbReference>
<dbReference type="PANTHER" id="PTHR32039:SF7">
    <property type="entry name" value="COMPETENCE PROTEIN COMM"/>
    <property type="match status" value="1"/>
</dbReference>
<dbReference type="PRINTS" id="PR01657">
    <property type="entry name" value="MCMFAMILY"/>
</dbReference>
<reference evidence="5 6" key="1">
    <citation type="submission" date="2014-04" db="EMBL/GenBank/DDBJ databases">
        <title>Draft Genome Sequence of Synergistes jonesii.</title>
        <authorList>
            <person name="Coil D.A."/>
            <person name="Eisen J.A."/>
            <person name="Holland-Moritz H.E."/>
        </authorList>
    </citation>
    <scope>NUCLEOTIDE SEQUENCE [LARGE SCALE GENOMIC DNA]</scope>
    <source>
        <strain evidence="5 6">78-1</strain>
    </source>
</reference>
<evidence type="ECO:0000313" key="5">
    <source>
        <dbReference type="EMBL" id="KEJ92564.1"/>
    </source>
</evidence>
<feature type="domain" description="MCM C-terminal AAA(+) ATPase" evidence="4">
    <location>
        <begin position="280"/>
        <end position="378"/>
    </location>
</feature>
<protein>
    <submittedName>
        <fullName evidence="5">ATP-dependent protease</fullName>
    </submittedName>
</protein>
<comment type="similarity">
    <text evidence="1">Belongs to the Mg-chelatase subunits D/I family. ComM subfamily.</text>
</comment>
<dbReference type="Gene3D" id="3.30.230.10">
    <property type="match status" value="1"/>
</dbReference>
<dbReference type="Pfam" id="PF13335">
    <property type="entry name" value="Mg_chelatase_C"/>
    <property type="match status" value="1"/>
</dbReference>
<evidence type="ECO:0000256" key="1">
    <source>
        <dbReference type="ARBA" id="ARBA00006354"/>
    </source>
</evidence>
<dbReference type="GO" id="GO:0006508">
    <property type="term" value="P:proteolysis"/>
    <property type="evidence" value="ECO:0007669"/>
    <property type="project" value="UniProtKB-KW"/>
</dbReference>
<dbReference type="GO" id="GO:0003677">
    <property type="term" value="F:DNA binding"/>
    <property type="evidence" value="ECO:0007669"/>
    <property type="project" value="InterPro"/>
</dbReference>
<evidence type="ECO:0000259" key="4">
    <source>
        <dbReference type="PROSITE" id="PS50051"/>
    </source>
</evidence>
<dbReference type="SMART" id="SM00382">
    <property type="entry name" value="AAA"/>
    <property type="match status" value="1"/>
</dbReference>
<evidence type="ECO:0000256" key="2">
    <source>
        <dbReference type="ARBA" id="ARBA00022741"/>
    </source>
</evidence>
<dbReference type="PROSITE" id="PS50051">
    <property type="entry name" value="MCM_2"/>
    <property type="match status" value="1"/>
</dbReference>
<dbReference type="InterPro" id="IPR003593">
    <property type="entry name" value="AAA+_ATPase"/>
</dbReference>
<dbReference type="PATRIC" id="fig|2754.20.peg.859"/>
<keyword evidence="3" id="KW-0067">ATP-binding</keyword>
<comment type="caution">
    <text evidence="5">The sequence shown here is derived from an EMBL/GenBank/DDBJ whole genome shotgun (WGS) entry which is preliminary data.</text>
</comment>
<dbReference type="Pfam" id="PF13541">
    <property type="entry name" value="ChlI"/>
    <property type="match status" value="1"/>
</dbReference>
<dbReference type="GO" id="GO:0005524">
    <property type="term" value="F:ATP binding"/>
    <property type="evidence" value="ECO:0007669"/>
    <property type="project" value="UniProtKB-KW"/>
</dbReference>
<dbReference type="AlphaFoldDB" id="A0A073IS38"/>
<keyword evidence="5" id="KW-0378">Hydrolase</keyword>
<keyword evidence="6" id="KW-1185">Reference proteome</keyword>
<dbReference type="GO" id="GO:0008233">
    <property type="term" value="F:peptidase activity"/>
    <property type="evidence" value="ECO:0007669"/>
    <property type="project" value="UniProtKB-KW"/>
</dbReference>
<dbReference type="InterPro" id="IPR027417">
    <property type="entry name" value="P-loop_NTPase"/>
</dbReference>
<dbReference type="PANTHER" id="PTHR32039">
    <property type="entry name" value="MAGNESIUM-CHELATASE SUBUNIT CHLI"/>
    <property type="match status" value="1"/>
</dbReference>
<dbReference type="GeneID" id="90983439"/>
<gene>
    <name evidence="5" type="ORF">EH55_03650</name>
</gene>
<proteinExistence type="inferred from homology"/>
<dbReference type="Gene3D" id="3.40.50.300">
    <property type="entry name" value="P-loop containing nucleotide triphosphate hydrolases"/>
    <property type="match status" value="1"/>
</dbReference>
<name>A0A073IS38_9BACT</name>
<organism evidence="5 6">
    <name type="scientific">Synergistes jonesii</name>
    <dbReference type="NCBI Taxonomy" id="2754"/>
    <lineage>
        <taxon>Bacteria</taxon>
        <taxon>Thermotogati</taxon>
        <taxon>Synergistota</taxon>
        <taxon>Synergistia</taxon>
        <taxon>Synergistales</taxon>
        <taxon>Synergistaceae</taxon>
        <taxon>Synergistes</taxon>
    </lineage>
</organism>
<dbReference type="SUPFAM" id="SSF52540">
    <property type="entry name" value="P-loop containing nucleoside triphosphate hydrolases"/>
    <property type="match status" value="1"/>
</dbReference>
<accession>A0A073IS38</accession>
<dbReference type="InterPro" id="IPR004482">
    <property type="entry name" value="Mg_chelat-rel"/>
</dbReference>
<dbReference type="InterPro" id="IPR000523">
    <property type="entry name" value="Mg_chelatse_chII-like_cat_dom"/>
</dbReference>
<dbReference type="InterPro" id="IPR020568">
    <property type="entry name" value="Ribosomal_Su5_D2-typ_SF"/>
</dbReference>
<dbReference type="InterPro" id="IPR045006">
    <property type="entry name" value="CHLI-like"/>
</dbReference>